<name>A0AAU8B8Z5_9CAUD</name>
<proteinExistence type="predicted"/>
<dbReference type="EMBL" id="PP766722">
    <property type="protein sequence ID" value="XCD08803.1"/>
    <property type="molecule type" value="Genomic_DNA"/>
</dbReference>
<sequence>MIRGIAPKSTPKVYFILRCIYGISPQSPPG</sequence>
<reference evidence="1" key="1">
    <citation type="submission" date="2024-04" db="EMBL/GenBank/DDBJ databases">
        <authorList>
            <person name="Uskudar Guclu A."/>
            <person name="Ata Vural I."/>
        </authorList>
    </citation>
    <scope>NUCLEOTIDE SEQUENCE</scope>
</reference>
<evidence type="ECO:0000313" key="1">
    <source>
        <dbReference type="EMBL" id="XCD08803.1"/>
    </source>
</evidence>
<protein>
    <submittedName>
        <fullName evidence="1">Uncharacterized protein</fullName>
    </submittedName>
</protein>
<organism evidence="1">
    <name type="scientific">Pseudomonas phage Baskent_P1_112</name>
    <dbReference type="NCBI Taxonomy" id="3145032"/>
    <lineage>
        <taxon>Viruses</taxon>
        <taxon>Duplodnaviria</taxon>
        <taxon>Heunggongvirae</taxon>
        <taxon>Uroviricota</taxon>
        <taxon>Caudoviricetes</taxon>
        <taxon>Bruynoghevirus</taxon>
    </lineage>
</organism>
<accession>A0AAU8B8Z5</accession>